<evidence type="ECO:0000313" key="12">
    <source>
        <dbReference type="Proteomes" id="UP000199227"/>
    </source>
</evidence>
<name>A0A1I5KTS2_9BACT</name>
<protein>
    <submittedName>
        <fullName evidence="11">Undecaprenyl-phosphate galactose phosphotransferase</fullName>
    </submittedName>
</protein>
<dbReference type="PANTHER" id="PTHR30576:SF4">
    <property type="entry name" value="UNDECAPRENYL-PHOSPHATE GALACTOSE PHOSPHOTRANSFERASE"/>
    <property type="match status" value="1"/>
</dbReference>
<keyword evidence="6 9" id="KW-0812">Transmembrane</keyword>
<dbReference type="STRING" id="223786.SAMN05216234_10168"/>
<proteinExistence type="inferred from homology"/>
<feature type="transmembrane region" description="Helical" evidence="9">
    <location>
        <begin position="77"/>
        <end position="96"/>
    </location>
</feature>
<keyword evidence="7 9" id="KW-1133">Transmembrane helix</keyword>
<evidence type="ECO:0000256" key="1">
    <source>
        <dbReference type="ARBA" id="ARBA00004141"/>
    </source>
</evidence>
<feature type="transmembrane region" description="Helical" evidence="9">
    <location>
        <begin position="102"/>
        <end position="121"/>
    </location>
</feature>
<evidence type="ECO:0000256" key="6">
    <source>
        <dbReference type="ARBA" id="ARBA00022692"/>
    </source>
</evidence>
<gene>
    <name evidence="11" type="ORF">SAMN05216234_10168</name>
</gene>
<accession>A0A1I5KTS2</accession>
<dbReference type="NCBIfam" id="TIGR03025">
    <property type="entry name" value="EPS_sugtrans"/>
    <property type="match status" value="1"/>
</dbReference>
<keyword evidence="8 9" id="KW-0472">Membrane</keyword>
<evidence type="ECO:0000256" key="7">
    <source>
        <dbReference type="ARBA" id="ARBA00022989"/>
    </source>
</evidence>
<comment type="similarity">
    <text evidence="3">Belongs to the bacterial sugar transferase family.</text>
</comment>
<keyword evidence="5 11" id="KW-0808">Transferase</keyword>
<evidence type="ECO:0000256" key="3">
    <source>
        <dbReference type="ARBA" id="ARBA00006464"/>
    </source>
</evidence>
<feature type="domain" description="Bacterial sugar transferase" evidence="10">
    <location>
        <begin position="241"/>
        <end position="433"/>
    </location>
</feature>
<feature type="transmembrane region" description="Helical" evidence="9">
    <location>
        <begin position="9"/>
        <end position="28"/>
    </location>
</feature>
<evidence type="ECO:0000256" key="9">
    <source>
        <dbReference type="SAM" id="Phobius"/>
    </source>
</evidence>
<dbReference type="Proteomes" id="UP000199227">
    <property type="component" value="Unassembled WGS sequence"/>
</dbReference>
<dbReference type="PANTHER" id="PTHR30576">
    <property type="entry name" value="COLANIC BIOSYNTHESIS UDP-GLUCOSE LIPID CARRIER TRANSFERASE"/>
    <property type="match status" value="1"/>
</dbReference>
<evidence type="ECO:0000259" key="10">
    <source>
        <dbReference type="Pfam" id="PF02397"/>
    </source>
</evidence>
<evidence type="ECO:0000256" key="2">
    <source>
        <dbReference type="ARBA" id="ARBA00004236"/>
    </source>
</evidence>
<feature type="transmembrane region" description="Helical" evidence="9">
    <location>
        <begin position="247"/>
        <end position="267"/>
    </location>
</feature>
<evidence type="ECO:0000256" key="8">
    <source>
        <dbReference type="ARBA" id="ARBA00023136"/>
    </source>
</evidence>
<dbReference type="InterPro" id="IPR003362">
    <property type="entry name" value="Bact_transf"/>
</dbReference>
<dbReference type="OrthoDB" id="9808602at2"/>
<sequence>MQKYILKSLLIISDIIWMITVFYIVFYIRQNLNIETLPEFSSIALKDFSFVIFIILLLFYYEKIYDFRFDFWQDTLKIFKSLVISFLIVFSILALTKTNLEFSRLFIILYFIIAFITFPFFKRFIKSVLFRFDYFKEKVLIIGKESEKKIFEKELKENWYLGSIYSNEDFDKVIILSEGFSIQELSNLIEVYLEKVSEIFIVPYLKDINFIHSNILEYSNVRLNTIQVQNKLLIKKNLIIKNLIDKIISLIILPFFILLHIFIFVLIKLDSKGSVFFKQKRLGKDGKIFEVYKYRTMYKDGDKLLKKYLQLNPYEIEHYKKFHKYQNDPRVTKVGKFLRTTSLDELPQIINVLKGEMNFVGPRPYMIDEEKKLGEHKELILKVKPGITGLWQVSGRNELEFKQRIELEMWYIKNWSIWADLVILMKTIKVVLKKTGAK</sequence>
<keyword evidence="4" id="KW-1003">Cell membrane</keyword>
<dbReference type="GO" id="GO:0016780">
    <property type="term" value="F:phosphotransferase activity, for other substituted phosphate groups"/>
    <property type="evidence" value="ECO:0007669"/>
    <property type="project" value="TreeGrafter"/>
</dbReference>
<dbReference type="GO" id="GO:0005886">
    <property type="term" value="C:plasma membrane"/>
    <property type="evidence" value="ECO:0007669"/>
    <property type="project" value="UniProtKB-SubCell"/>
</dbReference>
<comment type="subcellular location">
    <subcellularLocation>
        <location evidence="2">Cell membrane</location>
    </subcellularLocation>
    <subcellularLocation>
        <location evidence="1">Membrane</location>
        <topology evidence="1">Multi-pass membrane protein</topology>
    </subcellularLocation>
</comment>
<reference evidence="11 12" key="1">
    <citation type="submission" date="2016-10" db="EMBL/GenBank/DDBJ databases">
        <authorList>
            <person name="de Groot N.N."/>
        </authorList>
    </citation>
    <scope>NUCLEOTIDE SEQUENCE [LARGE SCALE GENOMIC DNA]</scope>
    <source>
        <strain evidence="11 12">EP1-55-1</strain>
    </source>
</reference>
<keyword evidence="12" id="KW-1185">Reference proteome</keyword>
<dbReference type="RefSeq" id="WP_092909790.1">
    <property type="nucleotide sequence ID" value="NZ_FOXB01000001.1"/>
</dbReference>
<evidence type="ECO:0000256" key="4">
    <source>
        <dbReference type="ARBA" id="ARBA00022475"/>
    </source>
</evidence>
<evidence type="ECO:0000313" key="11">
    <source>
        <dbReference type="EMBL" id="SFO88016.1"/>
    </source>
</evidence>
<dbReference type="AlphaFoldDB" id="A0A1I5KTS2"/>
<organism evidence="11 12">
    <name type="scientific">Hydrogenimonas thermophila</name>
    <dbReference type="NCBI Taxonomy" id="223786"/>
    <lineage>
        <taxon>Bacteria</taxon>
        <taxon>Pseudomonadati</taxon>
        <taxon>Campylobacterota</taxon>
        <taxon>Epsilonproteobacteria</taxon>
        <taxon>Campylobacterales</taxon>
        <taxon>Hydrogenimonadaceae</taxon>
        <taxon>Hydrogenimonas</taxon>
    </lineage>
</organism>
<dbReference type="Pfam" id="PF02397">
    <property type="entry name" value="Bac_transf"/>
    <property type="match status" value="1"/>
</dbReference>
<feature type="transmembrane region" description="Helical" evidence="9">
    <location>
        <begin position="48"/>
        <end position="65"/>
    </location>
</feature>
<dbReference type="InterPro" id="IPR017475">
    <property type="entry name" value="EPS_sugar_tfrase"/>
</dbReference>
<dbReference type="EMBL" id="FOXB01000001">
    <property type="protein sequence ID" value="SFO88016.1"/>
    <property type="molecule type" value="Genomic_DNA"/>
</dbReference>
<evidence type="ECO:0000256" key="5">
    <source>
        <dbReference type="ARBA" id="ARBA00022679"/>
    </source>
</evidence>